<accession>A0A1Y1JK21</accession>
<evidence type="ECO:0000313" key="3">
    <source>
        <dbReference type="Proteomes" id="UP000195521"/>
    </source>
</evidence>
<dbReference type="OrthoDB" id="371631at2759"/>
<protein>
    <submittedName>
        <fullName evidence="2">Uncharacterized protein</fullName>
    </submittedName>
</protein>
<dbReference type="RefSeq" id="XP_028544344.1">
    <property type="nucleotide sequence ID" value="XM_028688543.1"/>
</dbReference>
<evidence type="ECO:0000256" key="1">
    <source>
        <dbReference type="SAM" id="MobiDB-lite"/>
    </source>
</evidence>
<name>A0A1Y1JK21_PLAGO</name>
<feature type="region of interest" description="Disordered" evidence="1">
    <location>
        <begin position="158"/>
        <end position="180"/>
    </location>
</feature>
<dbReference type="Proteomes" id="UP000195521">
    <property type="component" value="Unassembled WGS sequence"/>
</dbReference>
<gene>
    <name evidence="2" type="ORF">PGO_112050</name>
</gene>
<reference evidence="3" key="1">
    <citation type="submission" date="2017-04" db="EMBL/GenBank/DDBJ databases">
        <title>Plasmodium gonderi genome.</title>
        <authorList>
            <person name="Arisue N."/>
            <person name="Honma H."/>
            <person name="Kawai S."/>
            <person name="Tougan T."/>
            <person name="Tanabe K."/>
            <person name="Horii T."/>
        </authorList>
    </citation>
    <scope>NUCLEOTIDE SEQUENCE [LARGE SCALE GENOMIC DNA]</scope>
    <source>
        <strain evidence="3">ATCC 30045</strain>
    </source>
</reference>
<sequence>MKDDEMNYAKENMKNKNDNKINYMHHILESKFDKKIKEKQDIYEINTDLTNYEDYISPQKKRAFTLGAIDGIGGISILNAPLINPESANIDPPILQLPSATNLIKNVHVKVHFDKNIDKSYKYRTQNSNKDVIKNMKPLYSLPEKVITHYMHDSVRRKAKNSGVQKGRGSCARSVETTGHDHIRKKDHHIEESCENIPCEQTNTEKNNPFEDKELSLDSNDKQYNSLSGGDDNIKRCDVSTIIEKVELCDNEKLKMFTKTKLVKKSEGINKFTNVTNISMGNNNTSLENANSTSVNMNYEKNSEENDKDQLNFFKLNQIMSSALTNTLRILADDVFV</sequence>
<proteinExistence type="predicted"/>
<dbReference type="OMA" id="KYTHEYT"/>
<dbReference type="GeneID" id="39748484"/>
<keyword evidence="3" id="KW-1185">Reference proteome</keyword>
<comment type="caution">
    <text evidence="2">The sequence shown here is derived from an EMBL/GenBank/DDBJ whole genome shotgun (WGS) entry which is preliminary data.</text>
</comment>
<organism evidence="2 3">
    <name type="scientific">Plasmodium gonderi</name>
    <dbReference type="NCBI Taxonomy" id="77519"/>
    <lineage>
        <taxon>Eukaryota</taxon>
        <taxon>Sar</taxon>
        <taxon>Alveolata</taxon>
        <taxon>Apicomplexa</taxon>
        <taxon>Aconoidasida</taxon>
        <taxon>Haemosporida</taxon>
        <taxon>Plasmodiidae</taxon>
        <taxon>Plasmodium</taxon>
        <taxon>Plasmodium (Plasmodium)</taxon>
    </lineage>
</organism>
<evidence type="ECO:0000313" key="2">
    <source>
        <dbReference type="EMBL" id="GAW81755.1"/>
    </source>
</evidence>
<dbReference type="AlphaFoldDB" id="A0A1Y1JK21"/>
<dbReference type="EMBL" id="BDQF01000012">
    <property type="protein sequence ID" value="GAW81755.1"/>
    <property type="molecule type" value="Genomic_DNA"/>
</dbReference>